<accession>A0AAW2XHZ9</accession>
<name>A0AAW2XHZ9_9LAMI</name>
<protein>
    <submittedName>
        <fullName evidence="1">Uncharacterized protein</fullName>
    </submittedName>
</protein>
<sequence>AYQWLKQIAPKFWCKFKMSDKPKCYMLSNNLSESFNNYITREEPILSLLEKCCGCHFIRKRGSGLLNTMEHGKYCQVPTHLCHATCAILKENKSPEDFVSHYYYVSSYKLTYSFIIHPPEDVRKVEVPKEAFVMPPPFKRLPGRPKKLRKKGADEINIGGRVTKRGSTMTCSKYGGCCYRRINRHTDAGRGRGTTADAVGGRRVAAGASRGTKTAAGRGTMTIVDSAAAGRGRGRGRGRGPLSGIGNWNGIGMSTVQHFIPAPEISLFLQLSPRQNCINNEGHETQMVRRQSRLGDAMFSNQTSSNHFIVVTDHGEP</sequence>
<feature type="non-terminal residue" evidence="1">
    <location>
        <position position="1"/>
    </location>
</feature>
<gene>
    <name evidence="1" type="ORF">Slati_1330000</name>
</gene>
<comment type="caution">
    <text evidence="1">The sequence shown here is derived from an EMBL/GenBank/DDBJ whole genome shotgun (WGS) entry which is preliminary data.</text>
</comment>
<reference evidence="1" key="2">
    <citation type="journal article" date="2024" name="Plant">
        <title>Genomic evolution and insights into agronomic trait innovations of Sesamum species.</title>
        <authorList>
            <person name="Miao H."/>
            <person name="Wang L."/>
            <person name="Qu L."/>
            <person name="Liu H."/>
            <person name="Sun Y."/>
            <person name="Le M."/>
            <person name="Wang Q."/>
            <person name="Wei S."/>
            <person name="Zheng Y."/>
            <person name="Lin W."/>
            <person name="Duan Y."/>
            <person name="Cao H."/>
            <person name="Xiong S."/>
            <person name="Wang X."/>
            <person name="Wei L."/>
            <person name="Li C."/>
            <person name="Ma Q."/>
            <person name="Ju M."/>
            <person name="Zhao R."/>
            <person name="Li G."/>
            <person name="Mu C."/>
            <person name="Tian Q."/>
            <person name="Mei H."/>
            <person name="Zhang T."/>
            <person name="Gao T."/>
            <person name="Zhang H."/>
        </authorList>
    </citation>
    <scope>NUCLEOTIDE SEQUENCE</scope>
    <source>
        <strain evidence="1">KEN1</strain>
    </source>
</reference>
<reference evidence="1" key="1">
    <citation type="submission" date="2020-06" db="EMBL/GenBank/DDBJ databases">
        <authorList>
            <person name="Li T."/>
            <person name="Hu X."/>
            <person name="Zhang T."/>
            <person name="Song X."/>
            <person name="Zhang H."/>
            <person name="Dai N."/>
            <person name="Sheng W."/>
            <person name="Hou X."/>
            <person name="Wei L."/>
        </authorList>
    </citation>
    <scope>NUCLEOTIDE SEQUENCE</scope>
    <source>
        <strain evidence="1">KEN1</strain>
        <tissue evidence="1">Leaf</tissue>
    </source>
</reference>
<organism evidence="1">
    <name type="scientific">Sesamum latifolium</name>
    <dbReference type="NCBI Taxonomy" id="2727402"/>
    <lineage>
        <taxon>Eukaryota</taxon>
        <taxon>Viridiplantae</taxon>
        <taxon>Streptophyta</taxon>
        <taxon>Embryophyta</taxon>
        <taxon>Tracheophyta</taxon>
        <taxon>Spermatophyta</taxon>
        <taxon>Magnoliopsida</taxon>
        <taxon>eudicotyledons</taxon>
        <taxon>Gunneridae</taxon>
        <taxon>Pentapetalae</taxon>
        <taxon>asterids</taxon>
        <taxon>lamiids</taxon>
        <taxon>Lamiales</taxon>
        <taxon>Pedaliaceae</taxon>
        <taxon>Sesamum</taxon>
    </lineage>
</organism>
<proteinExistence type="predicted"/>
<evidence type="ECO:0000313" key="1">
    <source>
        <dbReference type="EMBL" id="KAL0453519.1"/>
    </source>
</evidence>
<dbReference type="EMBL" id="JACGWN010000004">
    <property type="protein sequence ID" value="KAL0453519.1"/>
    <property type="molecule type" value="Genomic_DNA"/>
</dbReference>
<dbReference type="AlphaFoldDB" id="A0AAW2XHZ9"/>